<comment type="caution">
    <text evidence="4">The sequence shown here is derived from an EMBL/GenBank/DDBJ whole genome shotgun (WGS) entry which is preliminary data.</text>
</comment>
<reference evidence="4 5" key="1">
    <citation type="submission" date="2019-03" db="EMBL/GenBank/DDBJ databases">
        <title>Draft genome sequences of novel Actinobacteria.</title>
        <authorList>
            <person name="Sahin N."/>
            <person name="Ay H."/>
            <person name="Saygin H."/>
        </authorList>
    </citation>
    <scope>NUCLEOTIDE SEQUENCE [LARGE SCALE GENOMIC DNA]</scope>
    <source>
        <strain evidence="4 5">CH32</strain>
    </source>
</reference>
<protein>
    <submittedName>
        <fullName evidence="4">Acyl-CoA dehydrogenase</fullName>
    </submittedName>
</protein>
<proteinExistence type="predicted"/>
<keyword evidence="5" id="KW-1185">Reference proteome</keyword>
<dbReference type="SUPFAM" id="SSF56645">
    <property type="entry name" value="Acyl-CoA dehydrogenase NM domain-like"/>
    <property type="match status" value="1"/>
</dbReference>
<evidence type="ECO:0000256" key="1">
    <source>
        <dbReference type="ARBA" id="ARBA00022630"/>
    </source>
</evidence>
<evidence type="ECO:0000256" key="3">
    <source>
        <dbReference type="ARBA" id="ARBA00023002"/>
    </source>
</evidence>
<evidence type="ECO:0000313" key="5">
    <source>
        <dbReference type="Proteomes" id="UP000295302"/>
    </source>
</evidence>
<evidence type="ECO:0000256" key="2">
    <source>
        <dbReference type="ARBA" id="ARBA00022827"/>
    </source>
</evidence>
<evidence type="ECO:0000313" key="4">
    <source>
        <dbReference type="EMBL" id="TDD49999.1"/>
    </source>
</evidence>
<dbReference type="InterPro" id="IPR046373">
    <property type="entry name" value="Acyl-CoA_Oxase/DH_mid-dom_sf"/>
</dbReference>
<dbReference type="OrthoDB" id="2986495at2"/>
<dbReference type="RefSeq" id="WP_132611992.1">
    <property type="nucleotide sequence ID" value="NZ_SMKQ01000028.1"/>
</dbReference>
<dbReference type="InterPro" id="IPR036250">
    <property type="entry name" value="AcylCo_DH-like_C"/>
</dbReference>
<accession>A0A4R4YZR6</accession>
<dbReference type="InterPro" id="IPR009100">
    <property type="entry name" value="AcylCoA_DH/oxidase_NM_dom_sf"/>
</dbReference>
<keyword evidence="3" id="KW-0560">Oxidoreductase</keyword>
<sequence>MTDELSTAERLLPGLDRQLRETGTAELESATSPGLRIFRQAGGPGLVVPGELGGLGASLVDALHIQRVLGARSPSLAVAVNMHVCTVLAMPPCAATEDLLRAVAGDHLYIASGFGEGRPGASVLAPTMRAERLEKGWRLNGAKKPCSLSESMDFLTASVALSSADTDGSEMALAIIPADAEGVSVRPFRSSPVLVGSETHEVVLTDVDVPDECMSLLGDPQSLNAALSTAFHTFELLVTASYVGAASGLVETVLERRRGTAAERVELVGELETVMASLEAVARACELGQDDPAGVARALYVRYSAQRTIERVAALATELLGGTPYMVSGVSATLFSAVRALAFHPPSRSAMADALDRFVLGEPLIIP</sequence>
<dbReference type="Gene3D" id="1.10.540.10">
    <property type="entry name" value="Acyl-CoA dehydrogenase/oxidase, N-terminal domain"/>
    <property type="match status" value="1"/>
</dbReference>
<dbReference type="InterPro" id="IPR037069">
    <property type="entry name" value="AcylCoA_DH/ox_N_sf"/>
</dbReference>
<keyword evidence="1" id="KW-0285">Flavoprotein</keyword>
<dbReference type="AlphaFoldDB" id="A0A4R4YZR6"/>
<dbReference type="PANTHER" id="PTHR43884:SF20">
    <property type="entry name" value="ACYL-COA DEHYDROGENASE FADE28"/>
    <property type="match status" value="1"/>
</dbReference>
<name>A0A4R4YZR6_9ACTN</name>
<keyword evidence="2" id="KW-0274">FAD</keyword>
<dbReference type="GO" id="GO:0003995">
    <property type="term" value="F:acyl-CoA dehydrogenase activity"/>
    <property type="evidence" value="ECO:0007669"/>
    <property type="project" value="TreeGrafter"/>
</dbReference>
<dbReference type="SUPFAM" id="SSF47203">
    <property type="entry name" value="Acyl-CoA dehydrogenase C-terminal domain-like"/>
    <property type="match status" value="1"/>
</dbReference>
<gene>
    <name evidence="4" type="ORF">E1286_12740</name>
</gene>
<dbReference type="GO" id="GO:0050660">
    <property type="term" value="F:flavin adenine dinucleotide binding"/>
    <property type="evidence" value="ECO:0007669"/>
    <property type="project" value="InterPro"/>
</dbReference>
<dbReference type="Proteomes" id="UP000295302">
    <property type="component" value="Unassembled WGS sequence"/>
</dbReference>
<dbReference type="PANTHER" id="PTHR43884">
    <property type="entry name" value="ACYL-COA DEHYDROGENASE"/>
    <property type="match status" value="1"/>
</dbReference>
<dbReference type="Gene3D" id="2.40.110.10">
    <property type="entry name" value="Butyryl-CoA Dehydrogenase, subunit A, domain 2"/>
    <property type="match status" value="1"/>
</dbReference>
<dbReference type="EMBL" id="SMKQ01000028">
    <property type="protein sequence ID" value="TDD49999.1"/>
    <property type="molecule type" value="Genomic_DNA"/>
</dbReference>
<organism evidence="4 5">
    <name type="scientific">Nonomuraea terrae</name>
    <dbReference type="NCBI Taxonomy" id="2530383"/>
    <lineage>
        <taxon>Bacteria</taxon>
        <taxon>Bacillati</taxon>
        <taxon>Actinomycetota</taxon>
        <taxon>Actinomycetes</taxon>
        <taxon>Streptosporangiales</taxon>
        <taxon>Streptosporangiaceae</taxon>
        <taxon>Nonomuraea</taxon>
    </lineage>
</organism>